<name>A0ABN5T776_9FLAO</name>
<accession>A0ABN5T776</accession>
<proteinExistence type="predicted"/>
<keyword evidence="2" id="KW-1185">Reference proteome</keyword>
<evidence type="ECO:0000313" key="2">
    <source>
        <dbReference type="Proteomes" id="UP000269693"/>
    </source>
</evidence>
<dbReference type="EMBL" id="CP032544">
    <property type="protein sequence ID" value="AZJ33213.1"/>
    <property type="molecule type" value="Genomic_DNA"/>
</dbReference>
<organism evidence="1 2">
    <name type="scientific">Tenacibaculum mesophilum</name>
    <dbReference type="NCBI Taxonomy" id="104268"/>
    <lineage>
        <taxon>Bacteria</taxon>
        <taxon>Pseudomonadati</taxon>
        <taxon>Bacteroidota</taxon>
        <taxon>Flavobacteriia</taxon>
        <taxon>Flavobacteriales</taxon>
        <taxon>Flavobacteriaceae</taxon>
        <taxon>Tenacibaculum</taxon>
    </lineage>
</organism>
<protein>
    <submittedName>
        <fullName evidence="1">Uncharacterized protein</fullName>
    </submittedName>
</protein>
<dbReference type="Proteomes" id="UP000269693">
    <property type="component" value="Chromosome"/>
</dbReference>
<reference evidence="1 2" key="1">
    <citation type="submission" date="2018-09" db="EMBL/GenBank/DDBJ databases">
        <title>Insights into the microbiota of Asian seabass (Lates calcarifer) with tenacibaculosis symptoms and description of sp. nov. Tenacibaculum singaporense.</title>
        <authorList>
            <person name="Miyake S."/>
            <person name="Soh M."/>
            <person name="Azman M.N."/>
            <person name="Ngoh S.Y."/>
            <person name="Orban L."/>
            <person name="Seedorf H."/>
        </authorList>
    </citation>
    <scope>NUCLEOTIDE SEQUENCE [LARGE SCALE GENOMIC DNA]</scope>
    <source>
        <strain evidence="1 2">DSM 13764</strain>
    </source>
</reference>
<evidence type="ECO:0000313" key="1">
    <source>
        <dbReference type="EMBL" id="AZJ33213.1"/>
    </source>
</evidence>
<sequence>MIVFYTETKKVTSKTSIKRLEKVTFCSSACTSNCIKPKSKCCNKYQKKGVNCKRCPLTFDLKAVS</sequence>
<gene>
    <name evidence="1" type="ORF">D6200_11860</name>
</gene>